<evidence type="ECO:0000256" key="4">
    <source>
        <dbReference type="ARBA" id="ARBA00022475"/>
    </source>
</evidence>
<gene>
    <name evidence="10" type="ORF">GCM10023338_18710</name>
</gene>
<dbReference type="Proteomes" id="UP001500631">
    <property type="component" value="Unassembled WGS sequence"/>
</dbReference>
<evidence type="ECO:0000256" key="3">
    <source>
        <dbReference type="ARBA" id="ARBA00022448"/>
    </source>
</evidence>
<comment type="similarity">
    <text evidence="2 8">Belongs to the BioY family.</text>
</comment>
<dbReference type="InterPro" id="IPR003784">
    <property type="entry name" value="BioY"/>
</dbReference>
<feature type="transmembrane region" description="Helical" evidence="9">
    <location>
        <begin position="147"/>
        <end position="169"/>
    </location>
</feature>
<dbReference type="Pfam" id="PF02632">
    <property type="entry name" value="BioY"/>
    <property type="match status" value="1"/>
</dbReference>
<keyword evidence="5 9" id="KW-0812">Transmembrane</keyword>
<dbReference type="PANTHER" id="PTHR34295:SF4">
    <property type="entry name" value="BIOTIN TRANSPORTER BIOY-RELATED"/>
    <property type="match status" value="1"/>
</dbReference>
<evidence type="ECO:0000313" key="10">
    <source>
        <dbReference type="EMBL" id="GAA5101990.1"/>
    </source>
</evidence>
<keyword evidence="6 9" id="KW-1133">Transmembrane helix</keyword>
<proteinExistence type="inferred from homology"/>
<dbReference type="Gene3D" id="1.10.1760.20">
    <property type="match status" value="1"/>
</dbReference>
<evidence type="ECO:0000256" key="5">
    <source>
        <dbReference type="ARBA" id="ARBA00022692"/>
    </source>
</evidence>
<dbReference type="PANTHER" id="PTHR34295">
    <property type="entry name" value="BIOTIN TRANSPORTER BIOY"/>
    <property type="match status" value="1"/>
</dbReference>
<comment type="subcellular location">
    <subcellularLocation>
        <location evidence="1 8">Cell membrane</location>
        <topology evidence="1 8">Multi-pass membrane protein</topology>
    </subcellularLocation>
</comment>
<evidence type="ECO:0000313" key="11">
    <source>
        <dbReference type="Proteomes" id="UP001500631"/>
    </source>
</evidence>
<dbReference type="RefSeq" id="WP_077926321.1">
    <property type="nucleotide sequence ID" value="NZ_BAABKE010000006.1"/>
</dbReference>
<keyword evidence="7 8" id="KW-0472">Membrane</keyword>
<accession>A0ABP9MWL6</accession>
<name>A0ABP9MWL6_9GAMM</name>
<evidence type="ECO:0000256" key="8">
    <source>
        <dbReference type="PIRNR" id="PIRNR016661"/>
    </source>
</evidence>
<comment type="caution">
    <text evidence="10">The sequence shown here is derived from an EMBL/GenBank/DDBJ whole genome shotgun (WGS) entry which is preliminary data.</text>
</comment>
<evidence type="ECO:0000256" key="7">
    <source>
        <dbReference type="ARBA" id="ARBA00023136"/>
    </source>
</evidence>
<dbReference type="EMBL" id="BAABKE010000006">
    <property type="protein sequence ID" value="GAA5101990.1"/>
    <property type="molecule type" value="Genomic_DNA"/>
</dbReference>
<organism evidence="10 11">
    <name type="scientific">Wohlfahrtiimonas larvae</name>
    <dbReference type="NCBI Taxonomy" id="1157986"/>
    <lineage>
        <taxon>Bacteria</taxon>
        <taxon>Pseudomonadati</taxon>
        <taxon>Pseudomonadota</taxon>
        <taxon>Gammaproteobacteria</taxon>
        <taxon>Cardiobacteriales</taxon>
        <taxon>Ignatzschineriaceae</taxon>
        <taxon>Wohlfahrtiimonas</taxon>
    </lineage>
</organism>
<reference evidence="11" key="1">
    <citation type="journal article" date="2019" name="Int. J. Syst. Evol. Microbiol.">
        <title>The Global Catalogue of Microorganisms (GCM) 10K type strain sequencing project: providing services to taxonomists for standard genome sequencing and annotation.</title>
        <authorList>
            <consortium name="The Broad Institute Genomics Platform"/>
            <consortium name="The Broad Institute Genome Sequencing Center for Infectious Disease"/>
            <person name="Wu L."/>
            <person name="Ma J."/>
        </authorList>
    </citation>
    <scope>NUCLEOTIDE SEQUENCE [LARGE SCALE GENOMIC DNA]</scope>
    <source>
        <strain evidence="11">JCM 18424</strain>
    </source>
</reference>
<evidence type="ECO:0000256" key="2">
    <source>
        <dbReference type="ARBA" id="ARBA00010692"/>
    </source>
</evidence>
<evidence type="ECO:0000256" key="1">
    <source>
        <dbReference type="ARBA" id="ARBA00004651"/>
    </source>
</evidence>
<evidence type="ECO:0000256" key="9">
    <source>
        <dbReference type="SAM" id="Phobius"/>
    </source>
</evidence>
<feature type="transmembrane region" description="Helical" evidence="9">
    <location>
        <begin position="111"/>
        <end position="135"/>
    </location>
</feature>
<feature type="transmembrane region" description="Helical" evidence="9">
    <location>
        <begin position="80"/>
        <end position="99"/>
    </location>
</feature>
<feature type="transmembrane region" description="Helical" evidence="9">
    <location>
        <begin position="7"/>
        <end position="29"/>
    </location>
</feature>
<keyword evidence="11" id="KW-1185">Reference proteome</keyword>
<dbReference type="PIRSF" id="PIRSF016661">
    <property type="entry name" value="BioY"/>
    <property type="match status" value="1"/>
</dbReference>
<keyword evidence="4 8" id="KW-1003">Cell membrane</keyword>
<protein>
    <recommendedName>
        <fullName evidence="8">Biotin transporter</fullName>
    </recommendedName>
</protein>
<feature type="transmembrane region" description="Helical" evidence="9">
    <location>
        <begin position="41"/>
        <end position="68"/>
    </location>
</feature>
<evidence type="ECO:0000256" key="6">
    <source>
        <dbReference type="ARBA" id="ARBA00022989"/>
    </source>
</evidence>
<sequence>MIKSQKYLKIIALIISLITFLSLFAQLSITIGTIPITGQTLAIGIIASIFSCRIGLATVLGYLCLGALGLPIFANQKSGFDAILGATGGFLVGFVFYVITVRACLSFSKKLITFIIANVLATIVTLIFGSAWLYISKDLAMMKVINIAMIPFIIPGIIKSTLSAIIGYSTMSYLRRSNK</sequence>
<keyword evidence="3 8" id="KW-0813">Transport</keyword>